<dbReference type="OrthoDB" id="194971at2157"/>
<dbReference type="EMBL" id="CP000852">
    <property type="protein sequence ID" value="ABW01846.1"/>
    <property type="molecule type" value="Genomic_DNA"/>
</dbReference>
<dbReference type="Pfam" id="PF19328">
    <property type="entry name" value="DAP_DH_C"/>
    <property type="match status" value="1"/>
</dbReference>
<dbReference type="eggNOG" id="arCOG04374">
    <property type="taxonomic scope" value="Archaea"/>
</dbReference>
<dbReference type="AlphaFoldDB" id="A8MDJ0"/>
<evidence type="ECO:0000259" key="1">
    <source>
        <dbReference type="Pfam" id="PF19328"/>
    </source>
</evidence>
<proteinExistence type="predicted"/>
<protein>
    <submittedName>
        <fullName evidence="2">Dihydrodipicolinate reductase</fullName>
    </submittedName>
</protein>
<accession>A8MDJ0</accession>
<dbReference type="CDD" id="cd24146">
    <property type="entry name" value="nat-AmDH_N_like"/>
    <property type="match status" value="1"/>
</dbReference>
<dbReference type="InterPro" id="IPR036291">
    <property type="entry name" value="NAD(P)-bd_dom_sf"/>
</dbReference>
<evidence type="ECO:0000313" key="2">
    <source>
        <dbReference type="EMBL" id="ABW01846.1"/>
    </source>
</evidence>
<dbReference type="KEGG" id="cma:Cmaq_1015"/>
<organism evidence="2 3">
    <name type="scientific">Caldivirga maquilingensis (strain ATCC 700844 / DSM 13496 / JCM 10307 / IC-167)</name>
    <dbReference type="NCBI Taxonomy" id="397948"/>
    <lineage>
        <taxon>Archaea</taxon>
        <taxon>Thermoproteota</taxon>
        <taxon>Thermoprotei</taxon>
        <taxon>Thermoproteales</taxon>
        <taxon>Thermoproteaceae</taxon>
        <taxon>Caldivirga</taxon>
    </lineage>
</organism>
<dbReference type="GeneID" id="5710201"/>
<sequence>MGNLRVVVYGLGPIGQLITRVALERGMEIAGVIDIDPGKVGRDVGEVLGLGKSIGVKVEGDADKVLSSSKPDIVLHSTGTWLDKVYPQLVKAIKVGADVVSTCETLSWPWYRYPDLAELIDSYAKTHDSTVLGAGVNPGFIFDALPAVLSATLIRLDKISIIRSLNAAERRLSFQRKIGLGMTPSQFKEALSRGEITAHVGFAESILLTAGIIGINLTEVRESQEAVIADKHYETQYFKIEPGQVRGVDGYGVGLINGREVIRVELRACVACENFEEVRLEGEPTITWRSSGTPGDPATAAVVVNLASRVTEAKPGLITLKDLINYSYST</sequence>
<dbReference type="SUPFAM" id="SSF51735">
    <property type="entry name" value="NAD(P)-binding Rossmann-fold domains"/>
    <property type="match status" value="1"/>
</dbReference>
<dbReference type="InterPro" id="IPR045760">
    <property type="entry name" value="DAP_DH_C"/>
</dbReference>
<evidence type="ECO:0000313" key="3">
    <source>
        <dbReference type="Proteomes" id="UP000001137"/>
    </source>
</evidence>
<name>A8MDJ0_CALMQ</name>
<dbReference type="STRING" id="397948.Cmaq_1015"/>
<keyword evidence="3" id="KW-1185">Reference proteome</keyword>
<feature type="domain" description="2,4-diaminopentanoate dehydrogenase C-terminal" evidence="1">
    <location>
        <begin position="140"/>
        <end position="323"/>
    </location>
</feature>
<dbReference type="HOGENOM" id="CLU_050509_1_1_2"/>
<gene>
    <name evidence="2" type="ordered locus">Cmaq_1015</name>
</gene>
<dbReference type="Proteomes" id="UP000001137">
    <property type="component" value="Chromosome"/>
</dbReference>
<dbReference type="Gene3D" id="3.40.50.720">
    <property type="entry name" value="NAD(P)-binding Rossmann-like Domain"/>
    <property type="match status" value="1"/>
</dbReference>
<dbReference type="RefSeq" id="WP_012186065.1">
    <property type="nucleotide sequence ID" value="NC_009954.1"/>
</dbReference>
<reference evidence="2 3" key="1">
    <citation type="submission" date="2007-10" db="EMBL/GenBank/DDBJ databases">
        <title>Complete sequence of Caldivirga maquilingensis IC-167.</title>
        <authorList>
            <consortium name="US DOE Joint Genome Institute"/>
            <person name="Copeland A."/>
            <person name="Lucas S."/>
            <person name="Lapidus A."/>
            <person name="Barry K."/>
            <person name="Glavina del Rio T."/>
            <person name="Dalin E."/>
            <person name="Tice H."/>
            <person name="Pitluck S."/>
            <person name="Saunders E."/>
            <person name="Brettin T."/>
            <person name="Bruce D."/>
            <person name="Detter J.C."/>
            <person name="Han C."/>
            <person name="Schmutz J."/>
            <person name="Larimer F."/>
            <person name="Land M."/>
            <person name="Hauser L."/>
            <person name="Kyrpides N."/>
            <person name="Ivanova N."/>
            <person name="Biddle J.F."/>
            <person name="Zhang Z."/>
            <person name="Fitz-Gibbon S.T."/>
            <person name="Lowe T.M."/>
            <person name="Saltikov C."/>
            <person name="House C.H."/>
            <person name="Richardson P."/>
        </authorList>
    </citation>
    <scope>NUCLEOTIDE SEQUENCE [LARGE SCALE GENOMIC DNA]</scope>
    <source>
        <strain evidence="3">ATCC 700844 / DSM 13496 / JCM 10307 / IC-167</strain>
    </source>
</reference>